<evidence type="ECO:0000256" key="6">
    <source>
        <dbReference type="ARBA" id="ARBA00025643"/>
    </source>
</evidence>
<dbReference type="NCBIfam" id="TIGR03170">
    <property type="entry name" value="flgA_cterm"/>
    <property type="match status" value="1"/>
</dbReference>
<evidence type="ECO:0000256" key="2">
    <source>
        <dbReference type="ARBA" id="ARBA00010474"/>
    </source>
</evidence>
<comment type="subcellular location">
    <subcellularLocation>
        <location evidence="1">Periplasm</location>
    </subcellularLocation>
</comment>
<dbReference type="EMBL" id="MTLN01000008">
    <property type="protein sequence ID" value="ONN69671.1"/>
    <property type="molecule type" value="Genomic_DNA"/>
</dbReference>
<protein>
    <recommendedName>
        <fullName evidence="3">Flagella basal body P-ring formation protein FlgA</fullName>
    </recommendedName>
</protein>
<evidence type="ECO:0000313" key="10">
    <source>
        <dbReference type="Proteomes" id="UP000189310"/>
    </source>
</evidence>
<keyword evidence="9" id="KW-0969">Cilium</keyword>
<dbReference type="PANTHER" id="PTHR36307">
    <property type="entry name" value="FLAGELLA BASAL BODY P-RING FORMATION PROTEIN FLGA"/>
    <property type="match status" value="1"/>
</dbReference>
<evidence type="ECO:0000256" key="3">
    <source>
        <dbReference type="ARBA" id="ARBA00014754"/>
    </source>
</evidence>
<comment type="function">
    <text evidence="6">Involved in the assembly process of the P-ring formation. It may associate with FlgF on the rod constituting a structure essential for the P-ring assembly or may act as a modulator protein for the P-ring assembly.</text>
</comment>
<feature type="chain" id="PRO_5046718694" description="Flagella basal body P-ring formation protein FlgA" evidence="7">
    <location>
        <begin position="35"/>
        <end position="252"/>
    </location>
</feature>
<feature type="domain" description="SAF" evidence="8">
    <location>
        <begin position="127"/>
        <end position="189"/>
    </location>
</feature>
<evidence type="ECO:0000256" key="7">
    <source>
        <dbReference type="SAM" id="SignalP"/>
    </source>
</evidence>
<evidence type="ECO:0000256" key="1">
    <source>
        <dbReference type="ARBA" id="ARBA00004418"/>
    </source>
</evidence>
<reference evidence="9 10" key="1">
    <citation type="submission" date="2017-01" db="EMBL/GenBank/DDBJ databases">
        <title>Pseudomonas psychrotolerans genome sequencing and assembly.</title>
        <authorList>
            <person name="Vyas B."/>
            <person name="Mayilraj S."/>
        </authorList>
    </citation>
    <scope>NUCLEOTIDE SEQUENCE [LARGE SCALE GENOMIC DNA]</scope>
    <source>
        <strain evidence="9 10">SDS18</strain>
    </source>
</reference>
<dbReference type="SMART" id="SM00858">
    <property type="entry name" value="SAF"/>
    <property type="match status" value="1"/>
</dbReference>
<dbReference type="PANTHER" id="PTHR36307:SF1">
    <property type="entry name" value="FLAGELLA BASAL BODY P-RING FORMATION PROTEIN FLGA"/>
    <property type="match status" value="1"/>
</dbReference>
<dbReference type="Pfam" id="PF13144">
    <property type="entry name" value="ChapFlgA"/>
    <property type="match status" value="1"/>
</dbReference>
<dbReference type="Pfam" id="PF17656">
    <property type="entry name" value="ChapFlgA_N"/>
    <property type="match status" value="1"/>
</dbReference>
<keyword evidence="10" id="KW-1185">Reference proteome</keyword>
<sequence length="252" mass="27787">MKIEATCFRPMKTSCRWAANLVLILTCLGGKAYAEGDYTSSDELIGAVESFLEERVQEYLLETHSNARHETQINSLDSRLRLAACDKPLTLSQQGNPMPVGRINVKVRCEGGSPWTVFVPAQVKLYRPVVVTLQPLLRGAVLDNQNVALVERDVGTLTQGYLTSLEQVIGTQLKRQVVSEQVLAPSFIEQAELIRKGEQVVINARSASFSIRMQGEALSAGAKDEEIRVRNLSSNRVIHGRVVDQGQVEVAL</sequence>
<evidence type="ECO:0000259" key="8">
    <source>
        <dbReference type="SMART" id="SM00858"/>
    </source>
</evidence>
<dbReference type="Proteomes" id="UP000189310">
    <property type="component" value="Unassembled WGS sequence"/>
</dbReference>
<accession>A0ABX3IMY6</accession>
<gene>
    <name evidence="9" type="ORF">BVL52_15440</name>
</gene>
<keyword evidence="9" id="KW-0966">Cell projection</keyword>
<keyword evidence="9" id="KW-0282">Flagellum</keyword>
<keyword evidence="5" id="KW-0574">Periplasm</keyword>
<keyword evidence="4 7" id="KW-0732">Signal</keyword>
<evidence type="ECO:0000313" key="9">
    <source>
        <dbReference type="EMBL" id="ONN69671.1"/>
    </source>
</evidence>
<dbReference type="InterPro" id="IPR013974">
    <property type="entry name" value="SAF"/>
</dbReference>
<dbReference type="Gene3D" id="2.30.30.760">
    <property type="match status" value="1"/>
</dbReference>
<dbReference type="CDD" id="cd11614">
    <property type="entry name" value="SAF_CpaB_FlgA_like"/>
    <property type="match status" value="1"/>
</dbReference>
<dbReference type="InterPro" id="IPR017585">
    <property type="entry name" value="SAF_FlgA"/>
</dbReference>
<dbReference type="InterPro" id="IPR041231">
    <property type="entry name" value="FlgA_N"/>
</dbReference>
<dbReference type="InterPro" id="IPR039246">
    <property type="entry name" value="Flagellar_FlgA"/>
</dbReference>
<comment type="similarity">
    <text evidence="2">Belongs to the FlgA family.</text>
</comment>
<feature type="signal peptide" evidence="7">
    <location>
        <begin position="1"/>
        <end position="34"/>
    </location>
</feature>
<evidence type="ECO:0000256" key="5">
    <source>
        <dbReference type="ARBA" id="ARBA00022764"/>
    </source>
</evidence>
<organism evidence="9 10">
    <name type="scientific">Pseudomonas oryzihabitans</name>
    <dbReference type="NCBI Taxonomy" id="47885"/>
    <lineage>
        <taxon>Bacteria</taxon>
        <taxon>Pseudomonadati</taxon>
        <taxon>Pseudomonadota</taxon>
        <taxon>Gammaproteobacteria</taxon>
        <taxon>Pseudomonadales</taxon>
        <taxon>Pseudomonadaceae</taxon>
        <taxon>Pseudomonas</taxon>
    </lineage>
</organism>
<proteinExistence type="inferred from homology"/>
<comment type="caution">
    <text evidence="9">The sequence shown here is derived from an EMBL/GenBank/DDBJ whole genome shotgun (WGS) entry which is preliminary data.</text>
</comment>
<dbReference type="Gene3D" id="3.90.1210.10">
    <property type="entry name" value="Antifreeze-like/N-acetylneuraminic acid synthase C-terminal domain"/>
    <property type="match status" value="1"/>
</dbReference>
<name>A0ABX3IMY6_9PSED</name>
<evidence type="ECO:0000256" key="4">
    <source>
        <dbReference type="ARBA" id="ARBA00022729"/>
    </source>
</evidence>